<dbReference type="Gene3D" id="1.10.260.40">
    <property type="entry name" value="lambda repressor-like DNA-binding domains"/>
    <property type="match status" value="1"/>
</dbReference>
<dbReference type="Proteomes" id="UP000291117">
    <property type="component" value="Unassembled WGS sequence"/>
</dbReference>
<protein>
    <submittedName>
        <fullName evidence="3">Addiction module antidote protein, HigA family</fullName>
    </submittedName>
</protein>
<dbReference type="InterPro" id="IPR013430">
    <property type="entry name" value="Toxin_antidote_HigA"/>
</dbReference>
<dbReference type="InterPro" id="IPR001387">
    <property type="entry name" value="Cro/C1-type_HTH"/>
</dbReference>
<proteinExistence type="predicted"/>
<sequence length="100" mass="11556">MRQSKILNKKGNQFNVNILLHPGEVLANELEARKLTKAAFAIKAGAYPSQLTDILKGKRNITAYIALRLEMELEIPAEFWLRLQMDYNLQKERNKLKQTT</sequence>
<reference evidence="3 4" key="1">
    <citation type="submission" date="2019-02" db="EMBL/GenBank/DDBJ databases">
        <title>Pedobacter sp. RP-3-8 sp. nov., isolated from Arctic soil.</title>
        <authorList>
            <person name="Dahal R.H."/>
        </authorList>
    </citation>
    <scope>NUCLEOTIDE SEQUENCE [LARGE SCALE GENOMIC DNA]</scope>
    <source>
        <strain evidence="3 4">RP-3-8</strain>
    </source>
</reference>
<keyword evidence="1" id="KW-0238">DNA-binding</keyword>
<evidence type="ECO:0000256" key="1">
    <source>
        <dbReference type="ARBA" id="ARBA00023125"/>
    </source>
</evidence>
<dbReference type="SMART" id="SM00530">
    <property type="entry name" value="HTH_XRE"/>
    <property type="match status" value="1"/>
</dbReference>
<dbReference type="GO" id="GO:0003677">
    <property type="term" value="F:DNA binding"/>
    <property type="evidence" value="ECO:0007669"/>
    <property type="project" value="UniProtKB-KW"/>
</dbReference>
<dbReference type="OrthoDB" id="9796786at2"/>
<accession>A0A4R0NFK6</accession>
<gene>
    <name evidence="3" type="primary">higA</name>
    <name evidence="3" type="ORF">EZ444_00800</name>
</gene>
<evidence type="ECO:0000313" key="3">
    <source>
        <dbReference type="EMBL" id="TCC99251.1"/>
    </source>
</evidence>
<dbReference type="RefSeq" id="WP_131606269.1">
    <property type="nucleotide sequence ID" value="NZ_SJSM01000001.1"/>
</dbReference>
<dbReference type="EMBL" id="SJSM01000001">
    <property type="protein sequence ID" value="TCC99251.1"/>
    <property type="molecule type" value="Genomic_DNA"/>
</dbReference>
<dbReference type="InterPro" id="IPR010982">
    <property type="entry name" value="Lambda_DNA-bd_dom_sf"/>
</dbReference>
<name>A0A4R0NFK6_9SPHI</name>
<keyword evidence="4" id="KW-1185">Reference proteome</keyword>
<dbReference type="CDD" id="cd00093">
    <property type="entry name" value="HTH_XRE"/>
    <property type="match status" value="1"/>
</dbReference>
<evidence type="ECO:0000313" key="4">
    <source>
        <dbReference type="Proteomes" id="UP000291117"/>
    </source>
</evidence>
<dbReference type="PROSITE" id="PS50943">
    <property type="entry name" value="HTH_CROC1"/>
    <property type="match status" value="1"/>
</dbReference>
<organism evidence="3 4">
    <name type="scientific">Pedobacter hiemivivus</name>
    <dbReference type="NCBI Taxonomy" id="2530454"/>
    <lineage>
        <taxon>Bacteria</taxon>
        <taxon>Pseudomonadati</taxon>
        <taxon>Bacteroidota</taxon>
        <taxon>Sphingobacteriia</taxon>
        <taxon>Sphingobacteriales</taxon>
        <taxon>Sphingobacteriaceae</taxon>
        <taxon>Pedobacter</taxon>
    </lineage>
</organism>
<dbReference type="AlphaFoldDB" id="A0A4R0NFK6"/>
<comment type="caution">
    <text evidence="3">The sequence shown here is derived from an EMBL/GenBank/DDBJ whole genome shotgun (WGS) entry which is preliminary data.</text>
</comment>
<dbReference type="SUPFAM" id="SSF47413">
    <property type="entry name" value="lambda repressor-like DNA-binding domains"/>
    <property type="match status" value="1"/>
</dbReference>
<dbReference type="PANTHER" id="PTHR36924:SF1">
    <property type="entry name" value="ANTITOXIN HIGA-1"/>
    <property type="match status" value="1"/>
</dbReference>
<dbReference type="NCBIfam" id="TIGR02607">
    <property type="entry name" value="antidote_HigA"/>
    <property type="match status" value="1"/>
</dbReference>
<dbReference type="PANTHER" id="PTHR36924">
    <property type="entry name" value="ANTITOXIN HIGA-1"/>
    <property type="match status" value="1"/>
</dbReference>
<feature type="domain" description="HTH cro/C1-type" evidence="2">
    <location>
        <begin position="26"/>
        <end position="80"/>
    </location>
</feature>
<evidence type="ECO:0000259" key="2">
    <source>
        <dbReference type="PROSITE" id="PS50943"/>
    </source>
</evidence>